<dbReference type="Proteomes" id="UP000035680">
    <property type="component" value="Unassembled WGS sequence"/>
</dbReference>
<reference evidence="1" key="1">
    <citation type="submission" date="2014-07" db="EMBL/GenBank/DDBJ databases">
        <authorList>
            <person name="Martin A.A"/>
            <person name="De Silva N."/>
        </authorList>
    </citation>
    <scope>NUCLEOTIDE SEQUENCE</scope>
</reference>
<proteinExistence type="predicted"/>
<accession>A0A0K0FV53</accession>
<name>A0A0K0FV53_STRVS</name>
<dbReference type="WBParaSite" id="SVE_1621700.1">
    <property type="protein sequence ID" value="SVE_1621700.1"/>
    <property type="gene ID" value="SVE_1621700"/>
</dbReference>
<protein>
    <submittedName>
        <fullName evidence="2">TNF_2 domain-containing protein</fullName>
    </submittedName>
</protein>
<evidence type="ECO:0000313" key="1">
    <source>
        <dbReference type="Proteomes" id="UP000035680"/>
    </source>
</evidence>
<sequence>MEPYQFSVTVSNTIISSNDPIISNEEVISNREKENPSNECLVPVIIEEDGTTTPIENEHNFGKFKKSRGLLCKNSVYKSFMRNMSRSFSKQYLSKDKRKPLLSNPSIKVLHSSKIHGKILIHKDKIKKMLSNKLKVMKNKIAPNNKELLDQNADVQAVRSKYSLSKSPKNQSNFLYGFNIQYYKSITTTTFEIYIEAMKIFYTTFTYKIYVRNVGNNFYKVFFNYYNILDSGNVAKVIVNLTYLNISNGICSQSNWDVSRDQTSFDFVKPANTVILFELYQEGMNEDEHFGKGFAIF</sequence>
<organism evidence="1 2">
    <name type="scientific">Strongyloides venezuelensis</name>
    <name type="common">Threadworm</name>
    <dbReference type="NCBI Taxonomy" id="75913"/>
    <lineage>
        <taxon>Eukaryota</taxon>
        <taxon>Metazoa</taxon>
        <taxon>Ecdysozoa</taxon>
        <taxon>Nematoda</taxon>
        <taxon>Chromadorea</taxon>
        <taxon>Rhabditida</taxon>
        <taxon>Tylenchina</taxon>
        <taxon>Panagrolaimomorpha</taxon>
        <taxon>Strongyloidoidea</taxon>
        <taxon>Strongyloididae</taxon>
        <taxon>Strongyloides</taxon>
    </lineage>
</organism>
<reference evidence="2" key="2">
    <citation type="submission" date="2015-08" db="UniProtKB">
        <authorList>
            <consortium name="WormBaseParasite"/>
        </authorList>
    </citation>
    <scope>IDENTIFICATION</scope>
</reference>
<evidence type="ECO:0000313" key="2">
    <source>
        <dbReference type="WBParaSite" id="SVE_1621700.1"/>
    </source>
</evidence>
<keyword evidence="1" id="KW-1185">Reference proteome</keyword>
<dbReference type="AlphaFoldDB" id="A0A0K0FV53"/>